<evidence type="ECO:0000313" key="8">
    <source>
        <dbReference type="Proteomes" id="UP001190926"/>
    </source>
</evidence>
<keyword evidence="2" id="KW-0378">Hydrolase</keyword>
<name>A0AAD4IWZ4_PERFH</name>
<protein>
    <recommendedName>
        <fullName evidence="9">Glucan endo-1,3-beta-D-glucosidase</fullName>
    </recommendedName>
</protein>
<comment type="similarity">
    <text evidence="1 4">Belongs to the glycosyl hydrolase 17 family.</text>
</comment>
<dbReference type="InterPro" id="IPR017853">
    <property type="entry name" value="GH"/>
</dbReference>
<dbReference type="GO" id="GO:0004553">
    <property type="term" value="F:hydrolase activity, hydrolyzing O-glycosyl compounds"/>
    <property type="evidence" value="ECO:0007669"/>
    <property type="project" value="InterPro"/>
</dbReference>
<feature type="signal peptide" evidence="6">
    <location>
        <begin position="1"/>
        <end position="24"/>
    </location>
</feature>
<dbReference type="GO" id="GO:0005975">
    <property type="term" value="P:carbohydrate metabolic process"/>
    <property type="evidence" value="ECO:0007669"/>
    <property type="project" value="InterPro"/>
</dbReference>
<dbReference type="PANTHER" id="PTHR32227">
    <property type="entry name" value="GLUCAN ENDO-1,3-BETA-GLUCOSIDASE BG1-RELATED-RELATED"/>
    <property type="match status" value="1"/>
</dbReference>
<gene>
    <name evidence="7" type="ORF">C2S53_012182</name>
</gene>
<sequence>MATIPSILLFQLLIVLISLDLTDGGVGVCFGRLGNNLPSPARTVALYKKHNIRRMRLYDPHPPTLRALAGTGIRLMLGVPNDNLPNLANCPDVATAWVRTNILTYPNVTFRYIAVGNEIEPESKLAPFVLPAMQNIYRAIRAARLGRQIRVSTSIRTDLLEKSFPPQDGVFKCSVNWYIRPIIEFLRDTRTPLLANIYPYFAYMEDRKNINLSYALLQPNSGVMANGVYYDNLYYAILDAVDAAMEKILVSSPRLFSIFSEEKQTSGSGNPGGSGSETGWASSGGGGVPPEAEVDYTAGLHDGPINTVENARIYNNNLMRIVKKGTPRRPNSRLETYIFAMYDENQKPGPEYERHFGIFLPNGRPKYPLRFH</sequence>
<feature type="chain" id="PRO_5041969424" description="Glucan endo-1,3-beta-D-glucosidase" evidence="6">
    <location>
        <begin position="25"/>
        <end position="372"/>
    </location>
</feature>
<reference evidence="7 8" key="1">
    <citation type="journal article" date="2021" name="Nat. Commun.">
        <title>Incipient diploidization of the medicinal plant Perilla within 10,000 years.</title>
        <authorList>
            <person name="Zhang Y."/>
            <person name="Shen Q."/>
            <person name="Leng L."/>
            <person name="Zhang D."/>
            <person name="Chen S."/>
            <person name="Shi Y."/>
            <person name="Ning Z."/>
            <person name="Chen S."/>
        </authorList>
    </citation>
    <scope>NUCLEOTIDE SEQUENCE [LARGE SCALE GENOMIC DNA]</scope>
    <source>
        <strain evidence="8">cv. PC099</strain>
    </source>
</reference>
<feature type="compositionally biased region" description="Gly residues" evidence="5">
    <location>
        <begin position="269"/>
        <end position="288"/>
    </location>
</feature>
<dbReference type="AlphaFoldDB" id="A0AAD4IWZ4"/>
<dbReference type="InterPro" id="IPR044965">
    <property type="entry name" value="Glyco_hydro_17_plant"/>
</dbReference>
<dbReference type="Proteomes" id="UP001190926">
    <property type="component" value="Unassembled WGS sequence"/>
</dbReference>
<evidence type="ECO:0000256" key="4">
    <source>
        <dbReference type="RuleBase" id="RU004335"/>
    </source>
</evidence>
<dbReference type="SUPFAM" id="SSF51445">
    <property type="entry name" value="(Trans)glycosidases"/>
    <property type="match status" value="1"/>
</dbReference>
<evidence type="ECO:0000256" key="5">
    <source>
        <dbReference type="SAM" id="MobiDB-lite"/>
    </source>
</evidence>
<evidence type="ECO:0000256" key="2">
    <source>
        <dbReference type="ARBA" id="ARBA00022801"/>
    </source>
</evidence>
<evidence type="ECO:0000256" key="1">
    <source>
        <dbReference type="ARBA" id="ARBA00008773"/>
    </source>
</evidence>
<proteinExistence type="inferred from homology"/>
<evidence type="ECO:0000256" key="3">
    <source>
        <dbReference type="ARBA" id="ARBA00023295"/>
    </source>
</evidence>
<evidence type="ECO:0000313" key="7">
    <source>
        <dbReference type="EMBL" id="KAH6822967.1"/>
    </source>
</evidence>
<keyword evidence="3" id="KW-0326">Glycosidase</keyword>
<keyword evidence="8" id="KW-1185">Reference proteome</keyword>
<organism evidence="7 8">
    <name type="scientific">Perilla frutescens var. hirtella</name>
    <name type="common">Perilla citriodora</name>
    <name type="synonym">Perilla setoyensis</name>
    <dbReference type="NCBI Taxonomy" id="608512"/>
    <lineage>
        <taxon>Eukaryota</taxon>
        <taxon>Viridiplantae</taxon>
        <taxon>Streptophyta</taxon>
        <taxon>Embryophyta</taxon>
        <taxon>Tracheophyta</taxon>
        <taxon>Spermatophyta</taxon>
        <taxon>Magnoliopsida</taxon>
        <taxon>eudicotyledons</taxon>
        <taxon>Gunneridae</taxon>
        <taxon>Pentapetalae</taxon>
        <taxon>asterids</taxon>
        <taxon>lamiids</taxon>
        <taxon>Lamiales</taxon>
        <taxon>Lamiaceae</taxon>
        <taxon>Nepetoideae</taxon>
        <taxon>Elsholtzieae</taxon>
        <taxon>Perilla</taxon>
    </lineage>
</organism>
<accession>A0AAD4IWZ4</accession>
<dbReference type="Gene3D" id="3.20.20.80">
    <property type="entry name" value="Glycosidases"/>
    <property type="match status" value="1"/>
</dbReference>
<evidence type="ECO:0008006" key="9">
    <source>
        <dbReference type="Google" id="ProtNLM"/>
    </source>
</evidence>
<evidence type="ECO:0000256" key="6">
    <source>
        <dbReference type="SAM" id="SignalP"/>
    </source>
</evidence>
<keyword evidence="6" id="KW-0732">Signal</keyword>
<dbReference type="EMBL" id="SDAM02001101">
    <property type="protein sequence ID" value="KAH6822967.1"/>
    <property type="molecule type" value="Genomic_DNA"/>
</dbReference>
<comment type="caution">
    <text evidence="7">The sequence shown here is derived from an EMBL/GenBank/DDBJ whole genome shotgun (WGS) entry which is preliminary data.</text>
</comment>
<dbReference type="FunFam" id="3.20.20.80:FF:000010">
    <property type="entry name" value="glucan endo-1,3-beta-glucosidase, basic"/>
    <property type="match status" value="1"/>
</dbReference>
<dbReference type="Pfam" id="PF00332">
    <property type="entry name" value="Glyco_hydro_17"/>
    <property type="match status" value="1"/>
</dbReference>
<dbReference type="InterPro" id="IPR000490">
    <property type="entry name" value="Glyco_hydro_17"/>
</dbReference>
<feature type="region of interest" description="Disordered" evidence="5">
    <location>
        <begin position="262"/>
        <end position="296"/>
    </location>
</feature>